<sequence length="105" mass="11153">MTTAVVVVRPEDACVRIGISGEIDLENAGTVEEQLAEAIPNETTSVVLELSSLEYLDSAGLRVLFALAARLEVLQILLRVHVPQGSPARRVLQLSGFEGVAALEG</sequence>
<dbReference type="Gene3D" id="3.30.750.24">
    <property type="entry name" value="STAS domain"/>
    <property type="match status" value="1"/>
</dbReference>
<evidence type="ECO:0000313" key="2">
    <source>
        <dbReference type="EMBL" id="CAA9217641.1"/>
    </source>
</evidence>
<dbReference type="PROSITE" id="PS50801">
    <property type="entry name" value="STAS"/>
    <property type="match status" value="1"/>
</dbReference>
<dbReference type="AlphaFoldDB" id="A0A6J4HAB2"/>
<dbReference type="InterPro" id="IPR002645">
    <property type="entry name" value="STAS_dom"/>
</dbReference>
<dbReference type="EMBL" id="CADCTH010000057">
    <property type="protein sequence ID" value="CAA9217641.1"/>
    <property type="molecule type" value="Genomic_DNA"/>
</dbReference>
<dbReference type="CDD" id="cd07043">
    <property type="entry name" value="STAS_anti-anti-sigma_factors"/>
    <property type="match status" value="1"/>
</dbReference>
<reference evidence="2" key="1">
    <citation type="submission" date="2020-02" db="EMBL/GenBank/DDBJ databases">
        <authorList>
            <person name="Meier V. D."/>
        </authorList>
    </citation>
    <scope>NUCLEOTIDE SEQUENCE</scope>
    <source>
        <strain evidence="2">AVDCRST_MAG54</strain>
    </source>
</reference>
<dbReference type="GO" id="GO:0043856">
    <property type="term" value="F:anti-sigma factor antagonist activity"/>
    <property type="evidence" value="ECO:0007669"/>
    <property type="project" value="TreeGrafter"/>
</dbReference>
<dbReference type="Pfam" id="PF01740">
    <property type="entry name" value="STAS"/>
    <property type="match status" value="1"/>
</dbReference>
<name>A0A6J4HAB2_9PSEU</name>
<proteinExistence type="predicted"/>
<dbReference type="PANTHER" id="PTHR33495">
    <property type="entry name" value="ANTI-SIGMA FACTOR ANTAGONIST TM_1081-RELATED-RELATED"/>
    <property type="match status" value="1"/>
</dbReference>
<dbReference type="PANTHER" id="PTHR33495:SF13">
    <property type="entry name" value="ANTI-SIGMA-F FACTOR ANTAGONIST RSFB"/>
    <property type="match status" value="1"/>
</dbReference>
<dbReference type="InterPro" id="IPR036513">
    <property type="entry name" value="STAS_dom_sf"/>
</dbReference>
<accession>A0A6J4HAB2</accession>
<evidence type="ECO:0000259" key="1">
    <source>
        <dbReference type="PROSITE" id="PS50801"/>
    </source>
</evidence>
<organism evidence="2">
    <name type="scientific">uncultured Actinomycetospora sp</name>
    <dbReference type="NCBI Taxonomy" id="1135996"/>
    <lineage>
        <taxon>Bacteria</taxon>
        <taxon>Bacillati</taxon>
        <taxon>Actinomycetota</taxon>
        <taxon>Actinomycetes</taxon>
        <taxon>Pseudonocardiales</taxon>
        <taxon>Pseudonocardiaceae</taxon>
        <taxon>Actinomycetospora</taxon>
        <taxon>environmental samples</taxon>
    </lineage>
</organism>
<gene>
    <name evidence="2" type="ORF">AVDCRST_MAG54-408</name>
</gene>
<feature type="domain" description="STAS" evidence="1">
    <location>
        <begin position="4"/>
        <end position="105"/>
    </location>
</feature>
<dbReference type="SUPFAM" id="SSF52091">
    <property type="entry name" value="SpoIIaa-like"/>
    <property type="match status" value="1"/>
</dbReference>
<protein>
    <submittedName>
        <fullName evidence="2">Stage II sporulation protein AA</fullName>
    </submittedName>
</protein>